<evidence type="ECO:0000313" key="1">
    <source>
        <dbReference type="EMBL" id="AOY84200.1"/>
    </source>
</evidence>
<dbReference type="AlphaFoldDB" id="A0A1D9G9Z2"/>
<reference evidence="2" key="1">
    <citation type="submission" date="2016-10" db="EMBL/GenBank/DDBJ databases">
        <title>Comparative genomics uncovers the prolific and rare metabolic potential of the cyanobacterial genus Moorea.</title>
        <authorList>
            <person name="Leao T."/>
            <person name="Castelao G."/>
            <person name="Korobeynikov A."/>
            <person name="Monroe E.A."/>
            <person name="Podell S."/>
            <person name="Glukhov E."/>
            <person name="Allen E."/>
            <person name="Gerwick W.H."/>
            <person name="Gerwick L."/>
        </authorList>
    </citation>
    <scope>NUCLEOTIDE SEQUENCE [LARGE SCALE GENOMIC DNA]</scope>
    <source>
        <strain evidence="2">JHB</strain>
    </source>
</reference>
<dbReference type="Proteomes" id="UP000176944">
    <property type="component" value="Chromosome"/>
</dbReference>
<accession>A0A1D9G9Z2</accession>
<sequence>MTIVSNTSPISNLARVGQLNLLQQLYGTVLIPMAVHQELLDHRAGKAVITAVQLATWITVKSVQNQAVVSELRNRLNVGEAEAIALAMEIKATHLLIDERLGRQAATDLGLRIIGVLGILLTAKRQGMVPAIKPIMDDLINQAGFRVSSKLYSEVLKTAHE</sequence>
<dbReference type="PANTHER" id="PTHR39550:SF1">
    <property type="entry name" value="SLL0658 PROTEIN"/>
    <property type="match status" value="1"/>
</dbReference>
<gene>
    <name evidence="1" type="ORF">BJP36_33995</name>
</gene>
<dbReference type="Pfam" id="PF11848">
    <property type="entry name" value="DUF3368"/>
    <property type="match status" value="1"/>
</dbReference>
<protein>
    <submittedName>
        <fullName evidence="1">DUF3368 domain-containing protein</fullName>
    </submittedName>
</protein>
<proteinExistence type="predicted"/>
<organism evidence="1 2">
    <name type="scientific">Moorena producens (strain JHB)</name>
    <dbReference type="NCBI Taxonomy" id="1454205"/>
    <lineage>
        <taxon>Bacteria</taxon>
        <taxon>Bacillati</taxon>
        <taxon>Cyanobacteriota</taxon>
        <taxon>Cyanophyceae</taxon>
        <taxon>Coleofasciculales</taxon>
        <taxon>Coleofasciculaceae</taxon>
        <taxon>Moorena</taxon>
    </lineage>
</organism>
<name>A0A1D9G9Z2_MOOP1</name>
<dbReference type="InterPro" id="IPR021799">
    <property type="entry name" value="PIN-like_prokaryotic"/>
</dbReference>
<dbReference type="PANTHER" id="PTHR39550">
    <property type="entry name" value="SLL0658 PROTEIN"/>
    <property type="match status" value="1"/>
</dbReference>
<evidence type="ECO:0000313" key="2">
    <source>
        <dbReference type="Proteomes" id="UP000176944"/>
    </source>
</evidence>
<dbReference type="EMBL" id="CP017708">
    <property type="protein sequence ID" value="AOY84200.1"/>
    <property type="molecule type" value="Genomic_DNA"/>
</dbReference>